<keyword evidence="2" id="KW-1185">Reference proteome</keyword>
<dbReference type="EMBL" id="KT321316">
    <property type="protein sequence ID" value="ALE20595.1"/>
    <property type="molecule type" value="Genomic_DNA"/>
</dbReference>
<evidence type="ECO:0000313" key="2">
    <source>
        <dbReference type="Proteomes" id="UP000201646"/>
    </source>
</evidence>
<proteinExistence type="predicted"/>
<organism evidence="1 2">
    <name type="scientific">Achromobacter phage phiAxp-2</name>
    <dbReference type="NCBI Taxonomy" id="1664246"/>
    <lineage>
        <taxon>Viruses</taxon>
        <taxon>Duplodnaviria</taxon>
        <taxon>Heunggongvirae</taxon>
        <taxon>Uroviricota</taxon>
        <taxon>Caudoviricetes</taxon>
        <taxon>Casjensviridae</taxon>
        <taxon>Fengtaivirus</taxon>
        <taxon>Fengtaivirus Axp2</taxon>
    </lineage>
</organism>
<reference evidence="1" key="1">
    <citation type="submission" date="2015-09" db="EMBL/GenBank/DDBJ databases">
        <authorList>
            <person name="Zhao X."/>
        </authorList>
    </citation>
    <scope>NUCLEOTIDE SEQUENCE</scope>
</reference>
<dbReference type="GeneID" id="26798960"/>
<evidence type="ECO:0000313" key="1">
    <source>
        <dbReference type="EMBL" id="ALE20595.1"/>
    </source>
</evidence>
<name>A0A0K2QIZ6_9CAUD</name>
<dbReference type="KEGG" id="vg:26798960"/>
<sequence>MTRKPSDPVPPEMRAEFLAKLAALLKEYDAEISWSCGPCSDTHGIYDECMTVSIGWYEIGRTEAGKGSMDDADLREMLGGEPS</sequence>
<accession>A0A0K2QIZ6</accession>
<protein>
    <submittedName>
        <fullName evidence="1">Uncharacterized protein</fullName>
    </submittedName>
</protein>
<dbReference type="RefSeq" id="YP_009226495.1">
    <property type="nucleotide sequence ID" value="NC_029106.1"/>
</dbReference>
<dbReference type="Proteomes" id="UP000201646">
    <property type="component" value="Segment"/>
</dbReference>
<gene>
    <name evidence="1" type="ORF">ADP64_000077</name>
</gene>